<dbReference type="Proteomes" id="UP000182063">
    <property type="component" value="Chromosome"/>
</dbReference>
<dbReference type="STRING" id="1921510.BSL82_07295"/>
<gene>
    <name evidence="1" type="ORF">BSL82_07295</name>
</gene>
<dbReference type="KEGG" id="sphj:BSL82_07295"/>
<sequence>MSLLWQIERHLKETGTPPTLFGRRAVRDPRLVHDLRRGRQPGQRMERRVLAFINSHNKEATKCDR</sequence>
<dbReference type="EMBL" id="CP018221">
    <property type="protein sequence ID" value="API59137.1"/>
    <property type="molecule type" value="Genomic_DNA"/>
</dbReference>
<name>A0A1L3ZU41_9SPHN</name>
<protein>
    <submittedName>
        <fullName evidence="1">Uncharacterized protein</fullName>
    </submittedName>
</protein>
<dbReference type="AlphaFoldDB" id="A0A1L3ZU41"/>
<evidence type="ECO:0000313" key="1">
    <source>
        <dbReference type="EMBL" id="API59137.1"/>
    </source>
</evidence>
<accession>A0A1L3ZU41</accession>
<keyword evidence="2" id="KW-1185">Reference proteome</keyword>
<evidence type="ECO:0000313" key="2">
    <source>
        <dbReference type="Proteomes" id="UP000182063"/>
    </source>
</evidence>
<organism evidence="1 2">
    <name type="scientific">Tardibacter chloracetimidivorans</name>
    <dbReference type="NCBI Taxonomy" id="1921510"/>
    <lineage>
        <taxon>Bacteria</taxon>
        <taxon>Pseudomonadati</taxon>
        <taxon>Pseudomonadota</taxon>
        <taxon>Alphaproteobacteria</taxon>
        <taxon>Sphingomonadales</taxon>
        <taxon>Sphingomonadaceae</taxon>
        <taxon>Tardibacter</taxon>
    </lineage>
</organism>
<dbReference type="OrthoDB" id="7376075at2"/>
<dbReference type="RefSeq" id="WP_072596689.1">
    <property type="nucleotide sequence ID" value="NZ_CP018221.1"/>
</dbReference>
<reference evidence="2" key="1">
    <citation type="submission" date="2016-11" db="EMBL/GenBank/DDBJ databases">
        <title>Complete Genome Sequence of alachlor-degrading Sphingomonas sp. strain JJ-A5.</title>
        <authorList>
            <person name="Lee H."/>
            <person name="Ka J.-O."/>
        </authorList>
    </citation>
    <scope>NUCLEOTIDE SEQUENCE [LARGE SCALE GENOMIC DNA]</scope>
    <source>
        <strain evidence="2">JJ-A5</strain>
    </source>
</reference>
<proteinExistence type="predicted"/>